<keyword evidence="10" id="KW-0378">Hydrolase</keyword>
<dbReference type="InterPro" id="IPR050855">
    <property type="entry name" value="NDM-1-like"/>
</dbReference>
<evidence type="ECO:0000256" key="4">
    <source>
        <dbReference type="ARBA" id="ARBA00005250"/>
    </source>
</evidence>
<gene>
    <name evidence="14" type="ORF">SAMN04488023_104153</name>
</gene>
<evidence type="ECO:0000256" key="9">
    <source>
        <dbReference type="ARBA" id="ARBA00022764"/>
    </source>
</evidence>
<dbReference type="InterPro" id="IPR036866">
    <property type="entry name" value="RibonucZ/Hydroxyglut_hydro"/>
</dbReference>
<comment type="cofactor">
    <cofactor evidence="2">
        <name>Zn(2+)</name>
        <dbReference type="ChEBI" id="CHEBI:29105"/>
    </cofactor>
</comment>
<evidence type="ECO:0000256" key="1">
    <source>
        <dbReference type="ARBA" id="ARBA00001526"/>
    </source>
</evidence>
<dbReference type="InterPro" id="IPR001018">
    <property type="entry name" value="Beta-lactamase_class-B_CS"/>
</dbReference>
<evidence type="ECO:0000256" key="12">
    <source>
        <dbReference type="ARBA" id="ARBA00023251"/>
    </source>
</evidence>
<dbReference type="InterPro" id="IPR001279">
    <property type="entry name" value="Metallo-B-lactamas"/>
</dbReference>
<sequence>MRFTLSLVFSFIFTNAIGQQTPLKITPLKGDLYVYTTYNTYKGSLTDANAMYLVTNKGVVVIDAPWEPKQFQPFLDSIQAKHHQKVVLAIATHSHADRAGGLAFFKSKGIKTYTSKLTDQILKANKEPRAQHTFGKDTTFTVGQYKINTFYPGGGHTKDNILIWFGKDQVLFGGCFVKSTEASNLGNITESDLKAWPGNIQKTKKKYPNTTFVVTGHQAWGNRESLDHTLKLLE</sequence>
<evidence type="ECO:0000256" key="5">
    <source>
        <dbReference type="ARBA" id="ARBA00011245"/>
    </source>
</evidence>
<comment type="subunit">
    <text evidence="5">Monomer.</text>
</comment>
<dbReference type="NCBIfam" id="NF000453">
    <property type="entry name" value="blaPEDO-3_fam"/>
    <property type="match status" value="1"/>
</dbReference>
<dbReference type="RefSeq" id="WP_090882142.1">
    <property type="nucleotide sequence ID" value="NZ_FOGG01000004.1"/>
</dbReference>
<keyword evidence="7" id="KW-0479">Metal-binding</keyword>
<evidence type="ECO:0000256" key="10">
    <source>
        <dbReference type="ARBA" id="ARBA00022801"/>
    </source>
</evidence>
<keyword evidence="9" id="KW-0574">Periplasm</keyword>
<reference evidence="14 15" key="1">
    <citation type="submission" date="2016-10" db="EMBL/GenBank/DDBJ databases">
        <authorList>
            <person name="de Groot N.N."/>
        </authorList>
    </citation>
    <scope>NUCLEOTIDE SEQUENCE [LARGE SCALE GENOMIC DNA]</scope>
    <source>
        <strain evidence="14 15">DSM 18610</strain>
    </source>
</reference>
<evidence type="ECO:0000256" key="6">
    <source>
        <dbReference type="ARBA" id="ARBA00012865"/>
    </source>
</evidence>
<accession>A0A1H9LHM4</accession>
<proteinExistence type="inferred from homology"/>
<dbReference type="Proteomes" id="UP000199572">
    <property type="component" value="Unassembled WGS sequence"/>
</dbReference>
<dbReference type="Pfam" id="PF00753">
    <property type="entry name" value="Lactamase_B"/>
    <property type="match status" value="1"/>
</dbReference>
<dbReference type="GO" id="GO:0008800">
    <property type="term" value="F:beta-lactamase activity"/>
    <property type="evidence" value="ECO:0007669"/>
    <property type="project" value="UniProtKB-EC"/>
</dbReference>
<keyword evidence="11" id="KW-0862">Zinc</keyword>
<dbReference type="AlphaFoldDB" id="A0A1H9LHM4"/>
<dbReference type="GO" id="GO:0017001">
    <property type="term" value="P:antibiotic catabolic process"/>
    <property type="evidence" value="ECO:0007669"/>
    <property type="project" value="InterPro"/>
</dbReference>
<organism evidence="14 15">
    <name type="scientific">Pedobacter rhizosphaerae</name>
    <dbReference type="NCBI Taxonomy" id="390241"/>
    <lineage>
        <taxon>Bacteria</taxon>
        <taxon>Pseudomonadati</taxon>
        <taxon>Bacteroidota</taxon>
        <taxon>Sphingobacteriia</taxon>
        <taxon>Sphingobacteriales</taxon>
        <taxon>Sphingobacteriaceae</taxon>
        <taxon>Pedobacter</taxon>
    </lineage>
</organism>
<dbReference type="STRING" id="390241.SAMN04488023_104153"/>
<name>A0A1H9LHM4_9SPHI</name>
<dbReference type="EC" id="3.5.2.6" evidence="6"/>
<evidence type="ECO:0000256" key="2">
    <source>
        <dbReference type="ARBA" id="ARBA00001947"/>
    </source>
</evidence>
<feature type="domain" description="Metallo-beta-lactamase" evidence="13">
    <location>
        <begin position="47"/>
        <end position="217"/>
    </location>
</feature>
<dbReference type="OrthoDB" id="9769598at2"/>
<dbReference type="NCBIfam" id="NF012146">
    <property type="entry name" value="blaB-IND-MUS"/>
    <property type="match status" value="1"/>
</dbReference>
<dbReference type="GO" id="GO:0008270">
    <property type="term" value="F:zinc ion binding"/>
    <property type="evidence" value="ECO:0007669"/>
    <property type="project" value="InterPro"/>
</dbReference>
<evidence type="ECO:0000256" key="3">
    <source>
        <dbReference type="ARBA" id="ARBA00004418"/>
    </source>
</evidence>
<keyword evidence="12" id="KW-0046">Antibiotic resistance</keyword>
<dbReference type="NCBIfam" id="NF012229">
    <property type="entry name" value="bla_class_B_core"/>
    <property type="match status" value="1"/>
</dbReference>
<dbReference type="EMBL" id="FOGG01000004">
    <property type="protein sequence ID" value="SER11001.1"/>
    <property type="molecule type" value="Genomic_DNA"/>
</dbReference>
<evidence type="ECO:0000256" key="8">
    <source>
        <dbReference type="ARBA" id="ARBA00022729"/>
    </source>
</evidence>
<dbReference type="Gene3D" id="3.60.15.10">
    <property type="entry name" value="Ribonuclease Z/Hydroxyacylglutathione hydrolase-like"/>
    <property type="match status" value="1"/>
</dbReference>
<comment type="similarity">
    <text evidence="4">Belongs to the metallo-beta-lactamase superfamily. Class-B beta-lactamase family.</text>
</comment>
<evidence type="ECO:0000313" key="14">
    <source>
        <dbReference type="EMBL" id="SER11001.1"/>
    </source>
</evidence>
<evidence type="ECO:0000259" key="13">
    <source>
        <dbReference type="SMART" id="SM00849"/>
    </source>
</evidence>
<dbReference type="SMART" id="SM00849">
    <property type="entry name" value="Lactamase_B"/>
    <property type="match status" value="1"/>
</dbReference>
<keyword evidence="15" id="KW-1185">Reference proteome</keyword>
<dbReference type="SUPFAM" id="SSF56281">
    <property type="entry name" value="Metallo-hydrolase/oxidoreductase"/>
    <property type="match status" value="1"/>
</dbReference>
<evidence type="ECO:0000256" key="7">
    <source>
        <dbReference type="ARBA" id="ARBA00022723"/>
    </source>
</evidence>
<evidence type="ECO:0000313" key="15">
    <source>
        <dbReference type="Proteomes" id="UP000199572"/>
    </source>
</evidence>
<dbReference type="PANTHER" id="PTHR42951:SF4">
    <property type="entry name" value="ACYL-COENZYME A THIOESTERASE MBLAC2"/>
    <property type="match status" value="1"/>
</dbReference>
<protein>
    <recommendedName>
        <fullName evidence="6">beta-lactamase</fullName>
        <ecNumber evidence="6">3.5.2.6</ecNumber>
    </recommendedName>
</protein>
<dbReference type="PANTHER" id="PTHR42951">
    <property type="entry name" value="METALLO-BETA-LACTAMASE DOMAIN-CONTAINING"/>
    <property type="match status" value="1"/>
</dbReference>
<dbReference type="PROSITE" id="PS00743">
    <property type="entry name" value="BETA_LACTAMASE_B_1"/>
    <property type="match status" value="1"/>
</dbReference>
<dbReference type="NCBIfam" id="NF033088">
    <property type="entry name" value="bla_subclass_B1"/>
    <property type="match status" value="1"/>
</dbReference>
<dbReference type="InterPro" id="IPR058199">
    <property type="entry name" value="BlaB//VIM/IMP-1"/>
</dbReference>
<dbReference type="GO" id="GO:0046677">
    <property type="term" value="P:response to antibiotic"/>
    <property type="evidence" value="ECO:0007669"/>
    <property type="project" value="UniProtKB-KW"/>
</dbReference>
<dbReference type="GO" id="GO:0042597">
    <property type="term" value="C:periplasmic space"/>
    <property type="evidence" value="ECO:0007669"/>
    <property type="project" value="UniProtKB-SubCell"/>
</dbReference>
<keyword evidence="8" id="KW-0732">Signal</keyword>
<evidence type="ECO:0000256" key="11">
    <source>
        <dbReference type="ARBA" id="ARBA00022833"/>
    </source>
</evidence>
<comment type="subcellular location">
    <subcellularLocation>
        <location evidence="3">Periplasm</location>
    </subcellularLocation>
</comment>
<comment type="catalytic activity">
    <reaction evidence="1">
        <text>a beta-lactam + H2O = a substituted beta-amino acid</text>
        <dbReference type="Rhea" id="RHEA:20401"/>
        <dbReference type="ChEBI" id="CHEBI:15377"/>
        <dbReference type="ChEBI" id="CHEBI:35627"/>
        <dbReference type="ChEBI" id="CHEBI:140347"/>
        <dbReference type="EC" id="3.5.2.6"/>
    </reaction>
</comment>